<accession>A0A0C2JMN5</accession>
<evidence type="ECO:0000313" key="1">
    <source>
        <dbReference type="EMBL" id="KII70603.1"/>
    </source>
</evidence>
<dbReference type="Proteomes" id="UP000031668">
    <property type="component" value="Unassembled WGS sequence"/>
</dbReference>
<proteinExistence type="predicted"/>
<comment type="caution">
    <text evidence="1">The sequence shown here is derived from an EMBL/GenBank/DDBJ whole genome shotgun (WGS) entry which is preliminary data.</text>
</comment>
<sequence length="326" mass="39224">MAYSKYAYLAHLRGFKSKYVNQAYEIAAGCFLEINDSRALSRYLDAVNVFLEYGIIEKAIQCCVQYGYKCQQKLSDPQHPEKLYRKAEELRDQHKLSHSCVIQQFDETKYAADLYKVLNELINFKVTIRMGKRPWISHTSLCKNCIDAYEKLNKHHIDLCNKKSNEPERIFGDQRKRNQEDLIERIIYKIFQRNKEEIIDKIDGEIREIMDDEMESRLKEMIKEKMTEMMKYRLISISNLEQRLKMGVEGFLSLEHEIYVKVKKDIEKEIDEQKHNIIVEIRRKRLENEIRERIEELCDKIRKRIKISKSPQFERKKARTRKKNKR</sequence>
<name>A0A0C2JMN5_THEKT</name>
<organism evidence="1 2">
    <name type="scientific">Thelohanellus kitauei</name>
    <name type="common">Myxosporean</name>
    <dbReference type="NCBI Taxonomy" id="669202"/>
    <lineage>
        <taxon>Eukaryota</taxon>
        <taxon>Metazoa</taxon>
        <taxon>Cnidaria</taxon>
        <taxon>Myxozoa</taxon>
        <taxon>Myxosporea</taxon>
        <taxon>Bivalvulida</taxon>
        <taxon>Platysporina</taxon>
        <taxon>Myxobolidae</taxon>
        <taxon>Thelohanellus</taxon>
    </lineage>
</organism>
<reference evidence="1 2" key="1">
    <citation type="journal article" date="2014" name="Genome Biol. Evol.">
        <title>The genome of the myxosporean Thelohanellus kitauei shows adaptations to nutrient acquisition within its fish host.</title>
        <authorList>
            <person name="Yang Y."/>
            <person name="Xiong J."/>
            <person name="Zhou Z."/>
            <person name="Huo F."/>
            <person name="Miao W."/>
            <person name="Ran C."/>
            <person name="Liu Y."/>
            <person name="Zhang J."/>
            <person name="Feng J."/>
            <person name="Wang M."/>
            <person name="Wang M."/>
            <person name="Wang L."/>
            <person name="Yao B."/>
        </authorList>
    </citation>
    <scope>NUCLEOTIDE SEQUENCE [LARGE SCALE GENOMIC DNA]</scope>
    <source>
        <strain evidence="1">Wuqing</strain>
    </source>
</reference>
<dbReference type="AlphaFoldDB" id="A0A0C2JMN5"/>
<protein>
    <submittedName>
        <fullName evidence="1">Uncharacterized protein</fullName>
    </submittedName>
</protein>
<evidence type="ECO:0000313" key="2">
    <source>
        <dbReference type="Proteomes" id="UP000031668"/>
    </source>
</evidence>
<gene>
    <name evidence="1" type="ORF">RF11_16135</name>
</gene>
<dbReference type="EMBL" id="JWZT01002012">
    <property type="protein sequence ID" value="KII70603.1"/>
    <property type="molecule type" value="Genomic_DNA"/>
</dbReference>
<keyword evidence="2" id="KW-1185">Reference proteome</keyword>